<reference evidence="1" key="2">
    <citation type="submission" date="2022-06" db="UniProtKB">
        <authorList>
            <consortium name="EnsemblMetazoa"/>
        </authorList>
    </citation>
    <scope>IDENTIFICATION</scope>
    <source>
        <strain evidence="1">PS312</strain>
    </source>
</reference>
<sequence length="128" mass="14935">MLSEIETADVLLKSFYLHELIVFRLVSSGIDVLCMITMELHRKHTKFEYIMLTKIRRSQITQSFAESSWVLDLSPLLIDIFRKLSASHPSFYCDKSNRPSSIAKSMSHTNDTNVLWNLWYVYIAYSAH</sequence>
<reference evidence="2" key="1">
    <citation type="journal article" date="2008" name="Nat. Genet.">
        <title>The Pristionchus pacificus genome provides a unique perspective on nematode lifestyle and parasitism.</title>
        <authorList>
            <person name="Dieterich C."/>
            <person name="Clifton S.W."/>
            <person name="Schuster L.N."/>
            <person name="Chinwalla A."/>
            <person name="Delehaunty K."/>
            <person name="Dinkelacker I."/>
            <person name="Fulton L."/>
            <person name="Fulton R."/>
            <person name="Godfrey J."/>
            <person name="Minx P."/>
            <person name="Mitreva M."/>
            <person name="Roeseler W."/>
            <person name="Tian H."/>
            <person name="Witte H."/>
            <person name="Yang S.P."/>
            <person name="Wilson R.K."/>
            <person name="Sommer R.J."/>
        </authorList>
    </citation>
    <scope>NUCLEOTIDE SEQUENCE [LARGE SCALE GENOMIC DNA]</scope>
    <source>
        <strain evidence="2">PS312</strain>
    </source>
</reference>
<dbReference type="AlphaFoldDB" id="A0A2A6C362"/>
<proteinExistence type="predicted"/>
<evidence type="ECO:0000313" key="1">
    <source>
        <dbReference type="EnsemblMetazoa" id="PPA40789.1"/>
    </source>
</evidence>
<protein>
    <submittedName>
        <fullName evidence="1">Uncharacterized protein</fullName>
    </submittedName>
</protein>
<gene>
    <name evidence="1" type="primary">WBGene00279158</name>
</gene>
<organism evidence="1 2">
    <name type="scientific">Pristionchus pacificus</name>
    <name type="common">Parasitic nematode worm</name>
    <dbReference type="NCBI Taxonomy" id="54126"/>
    <lineage>
        <taxon>Eukaryota</taxon>
        <taxon>Metazoa</taxon>
        <taxon>Ecdysozoa</taxon>
        <taxon>Nematoda</taxon>
        <taxon>Chromadorea</taxon>
        <taxon>Rhabditida</taxon>
        <taxon>Rhabditina</taxon>
        <taxon>Diplogasteromorpha</taxon>
        <taxon>Diplogasteroidea</taxon>
        <taxon>Neodiplogasteridae</taxon>
        <taxon>Pristionchus</taxon>
    </lineage>
</organism>
<accession>A0A2A6C362</accession>
<evidence type="ECO:0000313" key="2">
    <source>
        <dbReference type="Proteomes" id="UP000005239"/>
    </source>
</evidence>
<name>A0A2A6C362_PRIPA</name>
<dbReference type="Proteomes" id="UP000005239">
    <property type="component" value="Unassembled WGS sequence"/>
</dbReference>
<keyword evidence="2" id="KW-1185">Reference proteome</keyword>
<dbReference type="EnsemblMetazoa" id="PPA40789.1">
    <property type="protein sequence ID" value="PPA40789.1"/>
    <property type="gene ID" value="WBGene00279158"/>
</dbReference>
<accession>A0A8R1UX33</accession>